<dbReference type="RefSeq" id="WP_367956417.1">
    <property type="nucleotide sequence ID" value="NZ_JBDPGJ010000005.1"/>
</dbReference>
<proteinExistence type="predicted"/>
<dbReference type="NCBIfam" id="TIGR01563">
    <property type="entry name" value="gp16_SPP1"/>
    <property type="match status" value="1"/>
</dbReference>
<dbReference type="EMBL" id="JBDPGJ010000005">
    <property type="protein sequence ID" value="MEX0408556.1"/>
    <property type="molecule type" value="Genomic_DNA"/>
</dbReference>
<evidence type="ECO:0000313" key="2">
    <source>
        <dbReference type="Proteomes" id="UP001556692"/>
    </source>
</evidence>
<gene>
    <name evidence="1" type="ORF">ABGN05_23120</name>
</gene>
<dbReference type="Pfam" id="PF05521">
    <property type="entry name" value="Phage_HCP"/>
    <property type="match status" value="1"/>
</dbReference>
<dbReference type="InterPro" id="IPR008767">
    <property type="entry name" value="Phage_SPP1_head-tail_adaptor"/>
</dbReference>
<dbReference type="Gene3D" id="2.40.10.270">
    <property type="entry name" value="Bacteriophage SPP1 head-tail adaptor protein"/>
    <property type="match status" value="1"/>
</dbReference>
<sequence>MRAGKLDRIITIERKTETVADSGAVVVAWTNVASVRAELVNASLADHTANYGTAEEGSIVFRVRYLPGVAAPDRIVYSGISYDILSINEIGRRRSLEIRCGRVR</sequence>
<accession>A0ABV3SRL8</accession>
<comment type="caution">
    <text evidence="1">The sequence shown here is derived from an EMBL/GenBank/DDBJ whole genome shotgun (WGS) entry which is preliminary data.</text>
</comment>
<dbReference type="Proteomes" id="UP001556692">
    <property type="component" value="Unassembled WGS sequence"/>
</dbReference>
<reference evidence="1 2" key="1">
    <citation type="submission" date="2024-05" db="EMBL/GenBank/DDBJ databases">
        <authorList>
            <person name="Jiang F."/>
        </authorList>
    </citation>
    <scope>NUCLEOTIDE SEQUENCE [LARGE SCALE GENOMIC DNA]</scope>
    <source>
        <strain evidence="1 2">LZ166</strain>
    </source>
</reference>
<organism evidence="1 2">
    <name type="scientific">Aquibium pacificus</name>
    <dbReference type="NCBI Taxonomy" id="3153579"/>
    <lineage>
        <taxon>Bacteria</taxon>
        <taxon>Pseudomonadati</taxon>
        <taxon>Pseudomonadota</taxon>
        <taxon>Alphaproteobacteria</taxon>
        <taxon>Hyphomicrobiales</taxon>
        <taxon>Phyllobacteriaceae</taxon>
        <taxon>Aquibium</taxon>
    </lineage>
</organism>
<keyword evidence="2" id="KW-1185">Reference proteome</keyword>
<protein>
    <submittedName>
        <fullName evidence="1">Phage head closure protein</fullName>
    </submittedName>
</protein>
<evidence type="ECO:0000313" key="1">
    <source>
        <dbReference type="EMBL" id="MEX0408556.1"/>
    </source>
</evidence>
<name>A0ABV3SRL8_9HYPH</name>
<dbReference type="InterPro" id="IPR038666">
    <property type="entry name" value="SSP1_head-tail_sf"/>
</dbReference>